<dbReference type="Gene3D" id="1.20.120.1630">
    <property type="match status" value="1"/>
</dbReference>
<name>R7QCL9_CHOCR</name>
<dbReference type="PANTHER" id="PTHR32251">
    <property type="entry name" value="3-OXO-5-ALPHA-STEROID 4-DEHYDROGENASE"/>
    <property type="match status" value="1"/>
</dbReference>
<dbReference type="RefSeq" id="XP_005714995.1">
    <property type="nucleotide sequence ID" value="XM_005714938.1"/>
</dbReference>
<dbReference type="OMA" id="NIFREYN"/>
<keyword evidence="1" id="KW-1133">Transmembrane helix</keyword>
<dbReference type="InterPro" id="IPR010721">
    <property type="entry name" value="UstE-like"/>
</dbReference>
<organism evidence="2 3">
    <name type="scientific">Chondrus crispus</name>
    <name type="common">Carrageen Irish moss</name>
    <name type="synonym">Polymorpha crispa</name>
    <dbReference type="NCBI Taxonomy" id="2769"/>
    <lineage>
        <taxon>Eukaryota</taxon>
        <taxon>Rhodophyta</taxon>
        <taxon>Florideophyceae</taxon>
        <taxon>Rhodymeniophycidae</taxon>
        <taxon>Gigartinales</taxon>
        <taxon>Gigartinaceae</taxon>
        <taxon>Chondrus</taxon>
    </lineage>
</organism>
<proteinExistence type="predicted"/>
<sequence>MSDQLFASISQYPLAFAACAVSLLEIPPTLLSHYAPSSFPIEYADVYSTILALLLTVLYYISSAQTARQSFLCLAVSIWAIRLSTFLGSRVKAGFRDSRLDIFRGSIKRAARWGFAQALWVFLTLVPVWIGMSSSARMSSLSAVDIAAMGLCAIGLVIEVLADVQKTAFLKFNKAQPEAARKLACDVGLFKYSRFPNYFGEWLFWTSLCLLTWQGSEGLVKMLLPVSSWFVSKVFFLFSIPIAVTAIKRRATEGQFAEWCEISIFVPLPRRKKS</sequence>
<dbReference type="GO" id="GO:0016020">
    <property type="term" value="C:membrane"/>
    <property type="evidence" value="ECO:0007669"/>
    <property type="project" value="TreeGrafter"/>
</dbReference>
<dbReference type="GeneID" id="17322708"/>
<dbReference type="OrthoDB" id="201504at2759"/>
<dbReference type="Gramene" id="CDF35176">
    <property type="protein sequence ID" value="CDF35176"/>
    <property type="gene ID" value="CHC_T00003592001"/>
</dbReference>
<feature type="transmembrane region" description="Helical" evidence="1">
    <location>
        <begin position="12"/>
        <end position="31"/>
    </location>
</feature>
<dbReference type="Proteomes" id="UP000012073">
    <property type="component" value="Unassembled WGS sequence"/>
</dbReference>
<feature type="transmembrane region" description="Helical" evidence="1">
    <location>
        <begin position="110"/>
        <end position="130"/>
    </location>
</feature>
<feature type="transmembrane region" description="Helical" evidence="1">
    <location>
        <begin position="142"/>
        <end position="162"/>
    </location>
</feature>
<evidence type="ECO:0000313" key="2">
    <source>
        <dbReference type="EMBL" id="CDF35176.1"/>
    </source>
</evidence>
<feature type="transmembrane region" description="Helical" evidence="1">
    <location>
        <begin position="228"/>
        <end position="247"/>
    </location>
</feature>
<keyword evidence="1" id="KW-0812">Transmembrane</keyword>
<dbReference type="PhylomeDB" id="R7QCL9"/>
<reference evidence="3" key="1">
    <citation type="journal article" date="2013" name="Proc. Natl. Acad. Sci. U.S.A.">
        <title>Genome structure and metabolic features in the red seaweed Chondrus crispus shed light on evolution of the Archaeplastida.</title>
        <authorList>
            <person name="Collen J."/>
            <person name="Porcel B."/>
            <person name="Carre W."/>
            <person name="Ball S.G."/>
            <person name="Chaparro C."/>
            <person name="Tonon T."/>
            <person name="Barbeyron T."/>
            <person name="Michel G."/>
            <person name="Noel B."/>
            <person name="Valentin K."/>
            <person name="Elias M."/>
            <person name="Artiguenave F."/>
            <person name="Arun A."/>
            <person name="Aury J.M."/>
            <person name="Barbosa-Neto J.F."/>
            <person name="Bothwell J.H."/>
            <person name="Bouget F.Y."/>
            <person name="Brillet L."/>
            <person name="Cabello-Hurtado F."/>
            <person name="Capella-Gutierrez S."/>
            <person name="Charrier B."/>
            <person name="Cladiere L."/>
            <person name="Cock J.M."/>
            <person name="Coelho S.M."/>
            <person name="Colleoni C."/>
            <person name="Czjzek M."/>
            <person name="Da Silva C."/>
            <person name="Delage L."/>
            <person name="Denoeud F."/>
            <person name="Deschamps P."/>
            <person name="Dittami S.M."/>
            <person name="Gabaldon T."/>
            <person name="Gachon C.M."/>
            <person name="Groisillier A."/>
            <person name="Herve C."/>
            <person name="Jabbari K."/>
            <person name="Katinka M."/>
            <person name="Kloareg B."/>
            <person name="Kowalczyk N."/>
            <person name="Labadie K."/>
            <person name="Leblanc C."/>
            <person name="Lopez P.J."/>
            <person name="McLachlan D.H."/>
            <person name="Meslet-Cladiere L."/>
            <person name="Moustafa A."/>
            <person name="Nehr Z."/>
            <person name="Nyvall Collen P."/>
            <person name="Panaud O."/>
            <person name="Partensky F."/>
            <person name="Poulain J."/>
            <person name="Rensing S.A."/>
            <person name="Rousvoal S."/>
            <person name="Samson G."/>
            <person name="Symeonidi A."/>
            <person name="Weissenbach J."/>
            <person name="Zambounis A."/>
            <person name="Wincker P."/>
            <person name="Boyen C."/>
        </authorList>
    </citation>
    <scope>NUCLEOTIDE SEQUENCE [LARGE SCALE GENOMIC DNA]</scope>
    <source>
        <strain evidence="3">cv. Stackhouse</strain>
    </source>
</reference>
<evidence type="ECO:0000256" key="1">
    <source>
        <dbReference type="SAM" id="Phobius"/>
    </source>
</evidence>
<dbReference type="PANTHER" id="PTHR32251:SF17">
    <property type="entry name" value="STEROID 5-ALPHA REDUCTASE C-TERMINAL DOMAIN-CONTAINING PROTEIN"/>
    <property type="match status" value="1"/>
</dbReference>
<accession>R7QCL9</accession>
<feature type="transmembrane region" description="Helical" evidence="1">
    <location>
        <begin position="43"/>
        <end position="61"/>
    </location>
</feature>
<dbReference type="EMBL" id="HG001721">
    <property type="protein sequence ID" value="CDF35176.1"/>
    <property type="molecule type" value="Genomic_DNA"/>
</dbReference>
<dbReference type="Pfam" id="PF06966">
    <property type="entry name" value="DUF1295"/>
    <property type="match status" value="1"/>
</dbReference>
<keyword evidence="1" id="KW-0472">Membrane</keyword>
<feature type="transmembrane region" description="Helical" evidence="1">
    <location>
        <begin position="198"/>
        <end position="216"/>
    </location>
</feature>
<protein>
    <submittedName>
        <fullName evidence="2">Uncharacterized protein</fullName>
    </submittedName>
</protein>
<evidence type="ECO:0000313" key="3">
    <source>
        <dbReference type="Proteomes" id="UP000012073"/>
    </source>
</evidence>
<keyword evidence="3" id="KW-1185">Reference proteome</keyword>
<gene>
    <name evidence="2" type="ORF">CHC_T00003592001</name>
</gene>
<dbReference type="KEGG" id="ccp:CHC_T00003592001"/>
<dbReference type="AlphaFoldDB" id="R7QCL9"/>
<dbReference type="PROSITE" id="PS50244">
    <property type="entry name" value="S5A_REDUCTASE"/>
    <property type="match status" value="1"/>
</dbReference>